<feature type="domain" description="Pseudouridine synthase RsuA/RluA-like" evidence="6">
    <location>
        <begin position="11"/>
        <end position="164"/>
    </location>
</feature>
<proteinExistence type="inferred from homology"/>
<dbReference type="eggNOG" id="COG0564">
    <property type="taxonomic scope" value="Bacteria"/>
</dbReference>
<dbReference type="OrthoDB" id="9807829at2"/>
<reference evidence="7 8" key="1">
    <citation type="submission" date="2016-10" db="EMBL/GenBank/DDBJ databases">
        <authorList>
            <person name="de Groot N.N."/>
        </authorList>
    </citation>
    <scope>NUCLEOTIDE SEQUENCE [LARGE SCALE GENOMIC DNA]</scope>
    <source>
        <strain evidence="7 8">DSM 14045</strain>
    </source>
</reference>
<dbReference type="CDD" id="cd02869">
    <property type="entry name" value="PseudoU_synth_RluA_like"/>
    <property type="match status" value="1"/>
</dbReference>
<protein>
    <recommendedName>
        <fullName evidence="4">RNA pseudouridylate synthase</fullName>
    </recommendedName>
    <alternativeName>
        <fullName evidence="5">RNA-uridine isomerase</fullName>
    </alternativeName>
</protein>
<keyword evidence="8" id="KW-1185">Reference proteome</keyword>
<evidence type="ECO:0000256" key="2">
    <source>
        <dbReference type="ARBA" id="ARBA00010876"/>
    </source>
</evidence>
<dbReference type="GO" id="GO:0140098">
    <property type="term" value="F:catalytic activity, acting on RNA"/>
    <property type="evidence" value="ECO:0007669"/>
    <property type="project" value="UniProtKB-ARBA"/>
</dbReference>
<name>A0A1H3IL12_9FIRM</name>
<dbReference type="PANTHER" id="PTHR21600">
    <property type="entry name" value="MITOCHONDRIAL RNA PSEUDOURIDINE SYNTHASE"/>
    <property type="match status" value="1"/>
</dbReference>
<dbReference type="AlphaFoldDB" id="A0A1H3IL12"/>
<dbReference type="GO" id="GO:0006396">
    <property type="term" value="P:RNA processing"/>
    <property type="evidence" value="ECO:0007669"/>
    <property type="project" value="UniProtKB-ARBA"/>
</dbReference>
<accession>A0A1H3IL12</accession>
<dbReference type="GO" id="GO:0009982">
    <property type="term" value="F:pseudouridine synthase activity"/>
    <property type="evidence" value="ECO:0007669"/>
    <property type="project" value="InterPro"/>
</dbReference>
<dbReference type="Gene3D" id="3.30.2350.10">
    <property type="entry name" value="Pseudouridine synthase"/>
    <property type="match status" value="1"/>
</dbReference>
<dbReference type="InterPro" id="IPR020103">
    <property type="entry name" value="PsdUridine_synth_cat_dom_sf"/>
</dbReference>
<dbReference type="Pfam" id="PF00849">
    <property type="entry name" value="PseudoU_synth_2"/>
    <property type="match status" value="1"/>
</dbReference>
<gene>
    <name evidence="7" type="ORF">SAMN02910414_01186</name>
</gene>
<dbReference type="Proteomes" id="UP000183918">
    <property type="component" value="Unassembled WGS sequence"/>
</dbReference>
<evidence type="ECO:0000256" key="5">
    <source>
        <dbReference type="ARBA" id="ARBA00033164"/>
    </source>
</evidence>
<dbReference type="InterPro" id="IPR050188">
    <property type="entry name" value="RluA_PseudoU_synthase"/>
</dbReference>
<comment type="catalytic activity">
    <reaction evidence="1">
        <text>a uridine in RNA = a pseudouridine in RNA</text>
        <dbReference type="Rhea" id="RHEA:48348"/>
        <dbReference type="Rhea" id="RHEA-COMP:12068"/>
        <dbReference type="Rhea" id="RHEA-COMP:12069"/>
        <dbReference type="ChEBI" id="CHEBI:65314"/>
        <dbReference type="ChEBI" id="CHEBI:65315"/>
    </reaction>
</comment>
<dbReference type="PANTHER" id="PTHR21600:SF83">
    <property type="entry name" value="PSEUDOURIDYLATE SYNTHASE RPUSD4, MITOCHONDRIAL"/>
    <property type="match status" value="1"/>
</dbReference>
<evidence type="ECO:0000256" key="4">
    <source>
        <dbReference type="ARBA" id="ARBA00031870"/>
    </source>
</evidence>
<evidence type="ECO:0000259" key="6">
    <source>
        <dbReference type="Pfam" id="PF00849"/>
    </source>
</evidence>
<organism evidence="7 8">
    <name type="scientific">Lachnobacterium bovis DSM 14045</name>
    <dbReference type="NCBI Taxonomy" id="1122142"/>
    <lineage>
        <taxon>Bacteria</taxon>
        <taxon>Bacillati</taxon>
        <taxon>Bacillota</taxon>
        <taxon>Clostridia</taxon>
        <taxon>Lachnospirales</taxon>
        <taxon>Lachnospiraceae</taxon>
        <taxon>Lachnobacterium</taxon>
    </lineage>
</organism>
<evidence type="ECO:0000256" key="1">
    <source>
        <dbReference type="ARBA" id="ARBA00000073"/>
    </source>
</evidence>
<dbReference type="GO" id="GO:0001522">
    <property type="term" value="P:pseudouridine synthesis"/>
    <property type="evidence" value="ECO:0007669"/>
    <property type="project" value="InterPro"/>
</dbReference>
<dbReference type="STRING" id="1122142.SAMN02910414_01186"/>
<dbReference type="InterPro" id="IPR006145">
    <property type="entry name" value="PsdUridine_synth_RsuA/RluA"/>
</dbReference>
<evidence type="ECO:0000256" key="3">
    <source>
        <dbReference type="ARBA" id="ARBA00023235"/>
    </source>
</evidence>
<comment type="similarity">
    <text evidence="2">Belongs to the pseudouridine synthase RluA family.</text>
</comment>
<evidence type="ECO:0000313" key="8">
    <source>
        <dbReference type="Proteomes" id="UP000183918"/>
    </source>
</evidence>
<dbReference type="RefSeq" id="WP_074717031.1">
    <property type="nucleotide sequence ID" value="NZ_FNPG01000012.1"/>
</dbReference>
<keyword evidence="3" id="KW-0413">Isomerase</keyword>
<dbReference type="EMBL" id="FNPG01000012">
    <property type="protein sequence ID" value="SDY27979.1"/>
    <property type="molecule type" value="Genomic_DNA"/>
</dbReference>
<evidence type="ECO:0000313" key="7">
    <source>
        <dbReference type="EMBL" id="SDY27979.1"/>
    </source>
</evidence>
<dbReference type="SUPFAM" id="SSF55120">
    <property type="entry name" value="Pseudouridine synthase"/>
    <property type="match status" value="1"/>
</dbReference>
<dbReference type="GO" id="GO:0003723">
    <property type="term" value="F:RNA binding"/>
    <property type="evidence" value="ECO:0007669"/>
    <property type="project" value="InterPro"/>
</dbReference>
<sequence>MELNILHEDNDIIVCYKPAGVATQTARLGQQDMDSLLRNHLAENNESTYLGIINRLDQPVEGVMLFAKNKEAAANLSEQMRTHGIGKHYYAVTDGIPESVMGTLTDYLLTDRKTNITTVVGKERKNAKKAVLAYNVVYTRGNHAMIDVSLKTGRQHQIRVQMAHMGCPLLGDQKYGNGKVQGIRTPGLCSYRITFVHPSTNEKMHFEIKPQNKVFKEFIEQF</sequence>